<comment type="caution">
    <text evidence="3">The sequence shown here is derived from an EMBL/GenBank/DDBJ whole genome shotgun (WGS) entry which is preliminary data.</text>
</comment>
<feature type="domain" description="Phage terminase large subunit GpA ATPase" evidence="1">
    <location>
        <begin position="21"/>
        <end position="260"/>
    </location>
</feature>
<evidence type="ECO:0000259" key="2">
    <source>
        <dbReference type="Pfam" id="PF20454"/>
    </source>
</evidence>
<name>A0A0Q0G0Q0_PSEA0</name>
<dbReference type="Proteomes" id="UP000050266">
    <property type="component" value="Unassembled WGS sequence"/>
</dbReference>
<dbReference type="PATRIC" id="fig|251720.4.peg.1476"/>
<sequence length="326" mass="37067">MVYVDEWASEHMWVSQDPYSHCPSPYLLQRTPFAKGPMRCLSQSHPCKRVVVMAASQLMKTQVAINWIGSMVHSSPANILALLPTPQLALRLNFRIDKDFKATPTLRGRLTTTERDFYSRSFEGGTLRVLAAASLTCQSLAADYICGDNIDFWPVGFDQGIDLIEAAERCHETSIRKPKFYFSGTPTRQSASRIESLFLVSDQRHYYLPCPHCRHMQTLEWERLQYSSDFQSVHYQCSGSGCGASITEQRLGEMLLMGEWRSHSEGDGETVGFHLNALYAQSGCWGWARLAKQYEQAKKSLANGDVWEMKVFYNHMLARSWDEAHG</sequence>
<dbReference type="OrthoDB" id="5181253at2"/>
<dbReference type="GO" id="GO:0016887">
    <property type="term" value="F:ATP hydrolysis activity"/>
    <property type="evidence" value="ECO:0007669"/>
    <property type="project" value="InterPro"/>
</dbReference>
<evidence type="ECO:0000313" key="3">
    <source>
        <dbReference type="EMBL" id="KPZ06439.1"/>
    </source>
</evidence>
<dbReference type="InterPro" id="IPR046454">
    <property type="entry name" value="GpA_endonuclease"/>
</dbReference>
<dbReference type="RefSeq" id="WP_081026855.1">
    <property type="nucleotide sequence ID" value="NZ_LJRQ01000414.1"/>
</dbReference>
<dbReference type="Pfam" id="PF20454">
    <property type="entry name" value="GpA_nuclease"/>
    <property type="match status" value="1"/>
</dbReference>
<gene>
    <name evidence="3" type="ORF">ALO41_01132</name>
</gene>
<feature type="domain" description="Terminase large subunit GpA endonuclease" evidence="2">
    <location>
        <begin position="270"/>
        <end position="324"/>
    </location>
</feature>
<protein>
    <submittedName>
        <fullName evidence="3">Terminase, large subunit</fullName>
    </submittedName>
</protein>
<proteinExistence type="predicted"/>
<dbReference type="EMBL" id="LJRQ01000414">
    <property type="protein sequence ID" value="KPZ06439.1"/>
    <property type="molecule type" value="Genomic_DNA"/>
</dbReference>
<organism evidence="3 4">
    <name type="scientific">Pseudomonas amygdali pv. ulmi</name>
    <dbReference type="NCBI Taxonomy" id="251720"/>
    <lineage>
        <taxon>Bacteria</taxon>
        <taxon>Pseudomonadati</taxon>
        <taxon>Pseudomonadota</taxon>
        <taxon>Gammaproteobacteria</taxon>
        <taxon>Pseudomonadales</taxon>
        <taxon>Pseudomonadaceae</taxon>
        <taxon>Pseudomonas</taxon>
        <taxon>Pseudomonas amygdali</taxon>
    </lineage>
</organism>
<evidence type="ECO:0000313" key="4">
    <source>
        <dbReference type="Proteomes" id="UP000050266"/>
    </source>
</evidence>
<dbReference type="InterPro" id="IPR046453">
    <property type="entry name" value="GpA_ATPase"/>
</dbReference>
<evidence type="ECO:0000259" key="1">
    <source>
        <dbReference type="Pfam" id="PF05876"/>
    </source>
</evidence>
<dbReference type="GO" id="GO:0004519">
    <property type="term" value="F:endonuclease activity"/>
    <property type="evidence" value="ECO:0007669"/>
    <property type="project" value="InterPro"/>
</dbReference>
<reference evidence="3 4" key="1">
    <citation type="submission" date="2015-09" db="EMBL/GenBank/DDBJ databases">
        <title>Genome announcement of multiple Pseudomonas syringae strains.</title>
        <authorList>
            <person name="Thakur S."/>
            <person name="Wang P.W."/>
            <person name="Gong Y."/>
            <person name="Weir B.S."/>
            <person name="Guttman D.S."/>
        </authorList>
    </citation>
    <scope>NUCLEOTIDE SEQUENCE [LARGE SCALE GENOMIC DNA]</scope>
    <source>
        <strain evidence="3 4">ICMP3962</strain>
    </source>
</reference>
<dbReference type="AlphaFoldDB" id="A0A0Q0G0Q0"/>
<accession>A0A0Q0G0Q0</accession>
<dbReference type="Pfam" id="PF05876">
    <property type="entry name" value="GpA_ATPase"/>
    <property type="match status" value="1"/>
</dbReference>